<gene>
    <name evidence="3" type="ORF">CWATWH8502_4240</name>
</gene>
<feature type="transmembrane region" description="Helical" evidence="1">
    <location>
        <begin position="6"/>
        <end position="26"/>
    </location>
</feature>
<dbReference type="GO" id="GO:0005737">
    <property type="term" value="C:cytoplasm"/>
    <property type="evidence" value="ECO:0007669"/>
    <property type="project" value="TreeGrafter"/>
</dbReference>
<dbReference type="SUPFAM" id="SSF54001">
    <property type="entry name" value="Cysteine proteinases"/>
    <property type="match status" value="1"/>
</dbReference>
<keyword evidence="1" id="KW-1133">Transmembrane helix</keyword>
<dbReference type="InterPro" id="IPR052557">
    <property type="entry name" value="CAP/Cytokinesis_protein"/>
</dbReference>
<dbReference type="InterPro" id="IPR056564">
    <property type="entry name" value="Ig-like_KY"/>
</dbReference>
<keyword evidence="1" id="KW-0812">Transmembrane</keyword>
<feature type="transmembrane region" description="Helical" evidence="1">
    <location>
        <begin position="58"/>
        <end position="76"/>
    </location>
</feature>
<keyword evidence="1" id="KW-0472">Membrane</keyword>
<protein>
    <recommendedName>
        <fullName evidence="2">Transglutaminase-like domain-containing protein</fullName>
    </recommendedName>
</protein>
<organism evidence="3 4">
    <name type="scientific">Crocosphaera watsonii WH 8502</name>
    <dbReference type="NCBI Taxonomy" id="423474"/>
    <lineage>
        <taxon>Bacteria</taxon>
        <taxon>Bacillati</taxon>
        <taxon>Cyanobacteriota</taxon>
        <taxon>Cyanophyceae</taxon>
        <taxon>Oscillatoriophycideae</taxon>
        <taxon>Chroococcales</taxon>
        <taxon>Aphanothecaceae</taxon>
        <taxon>Crocosphaera</taxon>
    </lineage>
</organism>
<accession>T2IH76</accession>
<dbReference type="AlphaFoldDB" id="T2IH76"/>
<dbReference type="Pfam" id="PF01841">
    <property type="entry name" value="Transglut_core"/>
    <property type="match status" value="1"/>
</dbReference>
<dbReference type="SMART" id="SM00460">
    <property type="entry name" value="TGc"/>
    <property type="match status" value="1"/>
</dbReference>
<evidence type="ECO:0000313" key="3">
    <source>
        <dbReference type="EMBL" id="CCQ52207.1"/>
    </source>
</evidence>
<dbReference type="InterPro" id="IPR002931">
    <property type="entry name" value="Transglutaminase-like"/>
</dbReference>
<dbReference type="Proteomes" id="UP000018348">
    <property type="component" value="Unassembled WGS sequence"/>
</dbReference>
<proteinExistence type="predicted"/>
<name>T2IH76_CROWT</name>
<comment type="caution">
    <text evidence="3">The sequence shown here is derived from an EMBL/GenBank/DDBJ whole genome shotgun (WGS) entry which is preliminary data.</text>
</comment>
<evidence type="ECO:0000256" key="1">
    <source>
        <dbReference type="SAM" id="Phobius"/>
    </source>
</evidence>
<dbReference type="Pfam" id="PF23265">
    <property type="entry name" value="Ig-like_KY"/>
    <property type="match status" value="1"/>
</dbReference>
<sequence>MVIFYIIIGILIAITLLLVAYLIYTIRQQKIKKRRQYSYFVPRRPNFLDRIKRYWRRVNLQHLLGYLIAIATLVYYTQNYTQNYTQGNQSYQITEIYNSTVFTKVEKPITIADKNLWLSNRNKPHPLVMNIPANEEVSIKSVANYIADHESDPFQRIKALHDYVATRISYDADAYFSGEYPPQDPQTVFKTRQAVCQGYANLLMALSKAINEEILIIVGDSRTKISNFYGQGHAWNAAKIQGYWYLIDPTWDSGYVNESGFYPFYNTNYLFTPPEVMIMSHFPNNKDWQLLSNPLPKEEFLNNPMIQPEFFAKGLSLISPKQFKNNVNSVATIEINNPNNNYLLAKFNLIGSNNNTEDNNCQINQGIITSIKCKLPKQGEYIVNFFAAQEKYGNYNYLGRFQFNY</sequence>
<dbReference type="EMBL" id="CAQK01000601">
    <property type="protein sequence ID" value="CCQ52207.1"/>
    <property type="molecule type" value="Genomic_DNA"/>
</dbReference>
<feature type="domain" description="Transglutaminase-like" evidence="2">
    <location>
        <begin position="188"/>
        <end position="251"/>
    </location>
</feature>
<dbReference type="PANTHER" id="PTHR46333:SF2">
    <property type="entry name" value="CYTOKINESIS PROTEIN 3"/>
    <property type="match status" value="1"/>
</dbReference>
<dbReference type="InterPro" id="IPR038765">
    <property type="entry name" value="Papain-like_cys_pep_sf"/>
</dbReference>
<reference evidence="3 4" key="1">
    <citation type="submission" date="2013-01" db="EMBL/GenBank/DDBJ databases">
        <authorList>
            <person name="Bench S."/>
        </authorList>
    </citation>
    <scope>NUCLEOTIDE SEQUENCE [LARGE SCALE GENOMIC DNA]</scope>
    <source>
        <strain evidence="3 4">WH 8502</strain>
    </source>
</reference>
<dbReference type="Gene3D" id="3.10.620.30">
    <property type="match status" value="1"/>
</dbReference>
<dbReference type="PANTHER" id="PTHR46333">
    <property type="entry name" value="CYTOKINESIS PROTEIN 3"/>
    <property type="match status" value="1"/>
</dbReference>
<reference evidence="3 4" key="2">
    <citation type="submission" date="2013-09" db="EMBL/GenBank/DDBJ databases">
        <title>Whole genome comparison of six Crocosphaera watsonii strains with differing phenotypes.</title>
        <authorList>
            <person name="Bench S.R."/>
            <person name="Heller P."/>
            <person name="Frank I."/>
            <person name="Arciniega M."/>
            <person name="Shilova I.N."/>
            <person name="Zehr J.P."/>
        </authorList>
    </citation>
    <scope>NUCLEOTIDE SEQUENCE [LARGE SCALE GENOMIC DNA]</scope>
    <source>
        <strain evidence="3 4">WH 8502</strain>
    </source>
</reference>
<evidence type="ECO:0000259" key="2">
    <source>
        <dbReference type="SMART" id="SM00460"/>
    </source>
</evidence>
<dbReference type="RefSeq" id="WP_021831228.1">
    <property type="nucleotide sequence ID" value="NZ_CAQK01000601.1"/>
</dbReference>
<evidence type="ECO:0000313" key="4">
    <source>
        <dbReference type="Proteomes" id="UP000018348"/>
    </source>
</evidence>